<comment type="caution">
    <text evidence="1">The sequence shown here is derived from an EMBL/GenBank/DDBJ whole genome shotgun (WGS) entry which is preliminary data.</text>
</comment>
<protein>
    <submittedName>
        <fullName evidence="1">LytR/AlgR family response regulator transcription factor</fullName>
    </submittedName>
</protein>
<organism evidence="1 2">
    <name type="scientific">Meishania litoralis</name>
    <dbReference type="NCBI Taxonomy" id="3434685"/>
    <lineage>
        <taxon>Bacteria</taxon>
        <taxon>Pseudomonadati</taxon>
        <taxon>Bacteroidota</taxon>
        <taxon>Flavobacteriia</taxon>
        <taxon>Flavobacteriales</taxon>
        <taxon>Flavobacteriaceae</taxon>
        <taxon>Meishania</taxon>
    </lineage>
</organism>
<gene>
    <name evidence="1" type="ORF">ACEZ3G_11015</name>
</gene>
<name>A0ACC7LKA6_9FLAO</name>
<evidence type="ECO:0000313" key="1">
    <source>
        <dbReference type="EMBL" id="MFH6604009.1"/>
    </source>
</evidence>
<accession>A0ACC7LKA6</accession>
<proteinExistence type="predicted"/>
<dbReference type="EMBL" id="JBHFPV010000002">
    <property type="protein sequence ID" value="MFH6604009.1"/>
    <property type="molecule type" value="Genomic_DNA"/>
</dbReference>
<dbReference type="Proteomes" id="UP001595191">
    <property type="component" value="Unassembled WGS sequence"/>
</dbReference>
<keyword evidence="2" id="KW-1185">Reference proteome</keyword>
<evidence type="ECO:0000313" key="2">
    <source>
        <dbReference type="Proteomes" id="UP001595191"/>
    </source>
</evidence>
<sequence>MNFKQFLQQDFPYLDSTRNKLILIGAIGLYSSFFLIVYSPFNIDQWKNDAYWKYVLLGILVIFVTQFVLRPLFGIKTFNYRSLIFWCLFELFLMATALHVIFAAPHVTLSEKIFDYLNTLWIVTLIAAIPYFMVLVYLVLRERLSAQKEIENKILKNSSNTAEKLLTITGENEKIKLAIKYNQLLLVKSAGNYLELFYLQGESVKKELVRSSLKEFEEKTIDTGIIKAHRSYLVNINHIASLKKTKKSYELIVQHLPDTTIPVSTSYKDSFEKILKRKSPRSSQHRVVS</sequence>
<reference evidence="1" key="1">
    <citation type="submission" date="2024-09" db="EMBL/GenBank/DDBJ databases">
        <authorList>
            <person name="Liu J."/>
        </authorList>
    </citation>
    <scope>NUCLEOTIDE SEQUENCE</scope>
    <source>
        <strain evidence="1">NBU2967</strain>
    </source>
</reference>